<evidence type="ECO:0000256" key="1">
    <source>
        <dbReference type="ARBA" id="ARBA00002486"/>
    </source>
</evidence>
<sequence length="402" mass="43764">MRKGDLKLVQELNRSIILNKIRSKGPISRISLAKECSISPSTVASAVQELIKEGYVSELGTGKSSGGRRPILLQFAPDNHFIIVAAITNSAIELAELNLEAHIKRKRLKPMDGQKGEEVIRLMTEELDLFMQECEGLERCVGVAVTVPGVVNVKEGMVYYNSKLRLDNVPLKKLIEHRYGMQTWIENDANAVVLAERMFGSCGEYPDLLYIVVGDGVGAGILVNDSILRGSRGGAGEFGHTSVSRSGIRCECGNVGCLENTISWSAVYSRIVAGITSGRPTVLHELCRGNFSDIRPSIYKEAVRLGDALALDINEEIAEHLSAGIVNLVNLFNPGAIILDGSLAYDNPILLERVREHVLRHGMRILKDGVRIAQSSLGPDGNLIGGAAVVLRHIFRFSLAET</sequence>
<evidence type="ECO:0000313" key="5">
    <source>
        <dbReference type="Proteomes" id="UP001344632"/>
    </source>
</evidence>
<proteinExistence type="inferred from homology"/>
<dbReference type="SUPFAM" id="SSF46785">
    <property type="entry name" value="Winged helix' DNA-binding domain"/>
    <property type="match status" value="1"/>
</dbReference>
<dbReference type="RefSeq" id="WP_326089616.1">
    <property type="nucleotide sequence ID" value="NZ_JARLKZ010000014.1"/>
</dbReference>
<dbReference type="Pfam" id="PF00480">
    <property type="entry name" value="ROK"/>
    <property type="match status" value="1"/>
</dbReference>
<dbReference type="InterPro" id="IPR000600">
    <property type="entry name" value="ROK"/>
</dbReference>
<dbReference type="InterPro" id="IPR049874">
    <property type="entry name" value="ROK_cs"/>
</dbReference>
<dbReference type="InterPro" id="IPR043129">
    <property type="entry name" value="ATPase_NBD"/>
</dbReference>
<name>A0ABU6GPF5_9BACL</name>
<comment type="caution">
    <text evidence="4">The sequence shown here is derived from an EMBL/GenBank/DDBJ whole genome shotgun (WGS) entry which is preliminary data.</text>
</comment>
<evidence type="ECO:0000256" key="3">
    <source>
        <dbReference type="ARBA" id="ARBA00022629"/>
    </source>
</evidence>
<dbReference type="EMBL" id="JARLKZ010000014">
    <property type="protein sequence ID" value="MEC0241621.1"/>
    <property type="molecule type" value="Genomic_DNA"/>
</dbReference>
<comment type="function">
    <text evidence="1">Transcriptional repressor of xylose-utilizing enzymes.</text>
</comment>
<dbReference type="PANTHER" id="PTHR18964">
    <property type="entry name" value="ROK (REPRESSOR, ORF, KINASE) FAMILY"/>
    <property type="match status" value="1"/>
</dbReference>
<dbReference type="SUPFAM" id="SSF53067">
    <property type="entry name" value="Actin-like ATPase domain"/>
    <property type="match status" value="1"/>
</dbReference>
<keyword evidence="3" id="KW-0119">Carbohydrate metabolism</keyword>
<dbReference type="PROSITE" id="PS01125">
    <property type="entry name" value="ROK"/>
    <property type="match status" value="1"/>
</dbReference>
<evidence type="ECO:0000256" key="2">
    <source>
        <dbReference type="ARBA" id="ARBA00006479"/>
    </source>
</evidence>
<dbReference type="Proteomes" id="UP001344632">
    <property type="component" value="Unassembled WGS sequence"/>
</dbReference>
<dbReference type="Pfam" id="PF13412">
    <property type="entry name" value="HTH_24"/>
    <property type="match status" value="1"/>
</dbReference>
<dbReference type="Gene3D" id="3.30.420.40">
    <property type="match status" value="2"/>
</dbReference>
<comment type="similarity">
    <text evidence="2">Belongs to the ROK (NagC/XylR) family.</text>
</comment>
<dbReference type="PANTHER" id="PTHR18964:SF149">
    <property type="entry name" value="BIFUNCTIONAL UDP-N-ACETYLGLUCOSAMINE 2-EPIMERASE_N-ACETYLMANNOSAMINE KINASE"/>
    <property type="match status" value="1"/>
</dbReference>
<organism evidence="4 5">
    <name type="scientific">Paenibacillus dokdonensis</name>
    <dbReference type="NCBI Taxonomy" id="2567944"/>
    <lineage>
        <taxon>Bacteria</taxon>
        <taxon>Bacillati</taxon>
        <taxon>Bacillota</taxon>
        <taxon>Bacilli</taxon>
        <taxon>Bacillales</taxon>
        <taxon>Paenibacillaceae</taxon>
        <taxon>Paenibacillus</taxon>
    </lineage>
</organism>
<gene>
    <name evidence="4" type="ORF">P4H66_17525</name>
</gene>
<keyword evidence="3" id="KW-0859">Xylose metabolism</keyword>
<protein>
    <submittedName>
        <fullName evidence="4">ROK family transcriptional regulator</fullName>
    </submittedName>
</protein>
<accession>A0ABU6GPF5</accession>
<evidence type="ECO:0000313" key="4">
    <source>
        <dbReference type="EMBL" id="MEC0241621.1"/>
    </source>
</evidence>
<dbReference type="Gene3D" id="1.10.10.10">
    <property type="entry name" value="Winged helix-like DNA-binding domain superfamily/Winged helix DNA-binding domain"/>
    <property type="match status" value="1"/>
</dbReference>
<reference evidence="4 5" key="1">
    <citation type="submission" date="2023-03" db="EMBL/GenBank/DDBJ databases">
        <title>Bacillus Genome Sequencing.</title>
        <authorList>
            <person name="Dunlap C."/>
        </authorList>
    </citation>
    <scope>NUCLEOTIDE SEQUENCE [LARGE SCALE GENOMIC DNA]</scope>
    <source>
        <strain evidence="4 5">BD-525</strain>
    </source>
</reference>
<dbReference type="InterPro" id="IPR036388">
    <property type="entry name" value="WH-like_DNA-bd_sf"/>
</dbReference>
<keyword evidence="5" id="KW-1185">Reference proteome</keyword>
<dbReference type="InterPro" id="IPR036390">
    <property type="entry name" value="WH_DNA-bd_sf"/>
</dbReference>